<accession>A0ACC2PHU4</accession>
<keyword evidence="2" id="KW-1185">Reference proteome</keyword>
<organism evidence="1 2">
    <name type="scientific">Eretmocerus hayati</name>
    <dbReference type="NCBI Taxonomy" id="131215"/>
    <lineage>
        <taxon>Eukaryota</taxon>
        <taxon>Metazoa</taxon>
        <taxon>Ecdysozoa</taxon>
        <taxon>Arthropoda</taxon>
        <taxon>Hexapoda</taxon>
        <taxon>Insecta</taxon>
        <taxon>Pterygota</taxon>
        <taxon>Neoptera</taxon>
        <taxon>Endopterygota</taxon>
        <taxon>Hymenoptera</taxon>
        <taxon>Apocrita</taxon>
        <taxon>Proctotrupomorpha</taxon>
        <taxon>Chalcidoidea</taxon>
        <taxon>Aphelinidae</taxon>
        <taxon>Aphelininae</taxon>
        <taxon>Eretmocerus</taxon>
    </lineage>
</organism>
<sequence length="206" mass="23923">MEKDIQVKTEPKEEQTELEPQNDENIVRERDSPPAKRNNITSSKTLNTFFELFYDGPYNLTLSNRSWGIHRVREPLRAIILSEITCSLTSSSMLPSYKKQVILTENLKFIAFVLDRLVVERNLDPDNSKEDFENSFAEIVNLPVCRGGPTLVDNFGILSRWAHKDMCNQWRHKSCTILIEKGEICSPCACLDKYYQEWARFSLKDK</sequence>
<evidence type="ECO:0000313" key="1">
    <source>
        <dbReference type="EMBL" id="KAJ8683000.1"/>
    </source>
</evidence>
<name>A0ACC2PHU4_9HYME</name>
<protein>
    <submittedName>
        <fullName evidence="1">Uncharacterized protein</fullName>
    </submittedName>
</protein>
<reference evidence="1" key="1">
    <citation type="submission" date="2023-04" db="EMBL/GenBank/DDBJ databases">
        <title>A chromosome-level genome assembly of the parasitoid wasp Eretmocerus hayati.</title>
        <authorList>
            <person name="Zhong Y."/>
            <person name="Liu S."/>
            <person name="Liu Y."/>
        </authorList>
    </citation>
    <scope>NUCLEOTIDE SEQUENCE</scope>
    <source>
        <strain evidence="1">ZJU_SS_LIU_2023</strain>
    </source>
</reference>
<dbReference type="Proteomes" id="UP001239111">
    <property type="component" value="Chromosome 1"/>
</dbReference>
<gene>
    <name evidence="1" type="ORF">QAD02_018792</name>
</gene>
<dbReference type="EMBL" id="CM056741">
    <property type="protein sequence ID" value="KAJ8683000.1"/>
    <property type="molecule type" value="Genomic_DNA"/>
</dbReference>
<proteinExistence type="predicted"/>
<comment type="caution">
    <text evidence="1">The sequence shown here is derived from an EMBL/GenBank/DDBJ whole genome shotgun (WGS) entry which is preliminary data.</text>
</comment>
<evidence type="ECO:0000313" key="2">
    <source>
        <dbReference type="Proteomes" id="UP001239111"/>
    </source>
</evidence>